<keyword evidence="4" id="KW-0997">Cell inner membrane</keyword>
<evidence type="ECO:0000256" key="4">
    <source>
        <dbReference type="ARBA" id="ARBA00022519"/>
    </source>
</evidence>
<feature type="transmembrane region" description="Helical" evidence="8">
    <location>
        <begin position="360"/>
        <end position="383"/>
    </location>
</feature>
<evidence type="ECO:0000256" key="5">
    <source>
        <dbReference type="ARBA" id="ARBA00022692"/>
    </source>
</evidence>
<feature type="transmembrane region" description="Helical" evidence="8">
    <location>
        <begin position="334"/>
        <end position="354"/>
    </location>
</feature>
<evidence type="ECO:0000256" key="3">
    <source>
        <dbReference type="ARBA" id="ARBA00022475"/>
    </source>
</evidence>
<dbReference type="InterPro" id="IPR007498">
    <property type="entry name" value="PqiA-like"/>
</dbReference>
<dbReference type="PANTHER" id="PTHR30462">
    <property type="entry name" value="INTERMEMBRANE TRANSPORT PROTEIN PQIB-RELATED"/>
    <property type="match status" value="1"/>
</dbReference>
<feature type="transmembrane region" description="Helical" evidence="8">
    <location>
        <begin position="148"/>
        <end position="172"/>
    </location>
</feature>
<dbReference type="Proteomes" id="UP000202259">
    <property type="component" value="Chromosome"/>
</dbReference>
<protein>
    <submittedName>
        <fullName evidence="9">Paraquat-inducible protein A</fullName>
    </submittedName>
</protein>
<proteinExistence type="inferred from homology"/>
<accession>A0A222G5Z6</accession>
<feature type="transmembrane region" description="Helical" evidence="8">
    <location>
        <begin position="55"/>
        <end position="75"/>
    </location>
</feature>
<dbReference type="RefSeq" id="WP_081149938.1">
    <property type="nucleotide sequence ID" value="NZ_CP020465.1"/>
</dbReference>
<keyword evidence="6 8" id="KW-1133">Transmembrane helix</keyword>
<dbReference type="OrthoDB" id="9800207at2"/>
<keyword evidence="7 8" id="KW-0472">Membrane</keyword>
<gene>
    <name evidence="9" type="ORF">B5D82_05905</name>
</gene>
<name>A0A222G5Z6_9GAMM</name>
<dbReference type="GO" id="GO:0005886">
    <property type="term" value="C:plasma membrane"/>
    <property type="evidence" value="ECO:0007669"/>
    <property type="project" value="UniProtKB-SubCell"/>
</dbReference>
<dbReference type="InterPro" id="IPR005219">
    <property type="entry name" value="PqiA-like_proteobact"/>
</dbReference>
<evidence type="ECO:0000256" key="6">
    <source>
        <dbReference type="ARBA" id="ARBA00022989"/>
    </source>
</evidence>
<dbReference type="EMBL" id="CP020465">
    <property type="protein sequence ID" value="ASP47337.1"/>
    <property type="molecule type" value="Genomic_DNA"/>
</dbReference>
<feature type="transmembrane region" description="Helical" evidence="8">
    <location>
        <begin position="178"/>
        <end position="197"/>
    </location>
</feature>
<evidence type="ECO:0000256" key="1">
    <source>
        <dbReference type="ARBA" id="ARBA00004429"/>
    </source>
</evidence>
<keyword evidence="5 8" id="KW-0812">Transmembrane</keyword>
<feature type="transmembrane region" description="Helical" evidence="8">
    <location>
        <begin position="240"/>
        <end position="265"/>
    </location>
</feature>
<feature type="transmembrane region" description="Helical" evidence="8">
    <location>
        <begin position="285"/>
        <end position="313"/>
    </location>
</feature>
<dbReference type="Pfam" id="PF04403">
    <property type="entry name" value="PqiA"/>
    <property type="match status" value="2"/>
</dbReference>
<sequence>MPENLQTTEIYTVEVQCYECALTVNLPILKESQKAQCPRCGYTLSAIHRNANERIVAFAITALIFLIASLPFKFLSFSANGLENHFDAITSFFVLIDNNYQLLALIEFLTIFAIPTVVLLSVIYLLIPMNKGLYPKHGRKVLAMVFKLLPWSMVEIFLIGALVSLIKIISMAEIELGLSFYAFILFALSMTIVILHIDKRELYQLLAKVEKAHKIEIQQSQSKVAQENPITHALSVQKTWALLITAVILYIPANTLPIMTTHFLGQNDPSTIIGGVILLWKGGSYPIAAIVFFASVVIPVAKILVLAWLNYSVQKQSHRLSLQRVKLYRMAEFVGRWSMIDVFVVIILASLIQLGPTMSITPGAATLAFSGLVIVTMLAAMSFEPQLIWNDRKKYE</sequence>
<dbReference type="NCBIfam" id="TIGR00155">
    <property type="entry name" value="pqiA_fam"/>
    <property type="match status" value="1"/>
</dbReference>
<evidence type="ECO:0000256" key="8">
    <source>
        <dbReference type="SAM" id="Phobius"/>
    </source>
</evidence>
<evidence type="ECO:0000313" key="10">
    <source>
        <dbReference type="Proteomes" id="UP000202259"/>
    </source>
</evidence>
<keyword evidence="3" id="KW-1003">Cell membrane</keyword>
<reference evidence="9 10" key="1">
    <citation type="submission" date="2017-08" db="EMBL/GenBank/DDBJ databases">
        <title>Complete genome of Colwellia sp. NB097-1, a psychrophile bacterium ioslated from Bering Sea.</title>
        <authorList>
            <person name="Chen X."/>
        </authorList>
    </citation>
    <scope>NUCLEOTIDE SEQUENCE [LARGE SCALE GENOMIC DNA]</scope>
    <source>
        <strain evidence="9 10">NB097-1</strain>
    </source>
</reference>
<feature type="transmembrane region" description="Helical" evidence="8">
    <location>
        <begin position="102"/>
        <end position="127"/>
    </location>
</feature>
<evidence type="ECO:0000256" key="7">
    <source>
        <dbReference type="ARBA" id="ARBA00023136"/>
    </source>
</evidence>
<evidence type="ECO:0000256" key="2">
    <source>
        <dbReference type="ARBA" id="ARBA00007555"/>
    </source>
</evidence>
<evidence type="ECO:0000313" key="9">
    <source>
        <dbReference type="EMBL" id="ASP47337.1"/>
    </source>
</evidence>
<dbReference type="AlphaFoldDB" id="A0A222G5Z6"/>
<dbReference type="InterPro" id="IPR051800">
    <property type="entry name" value="PqiA-PqiB_transport"/>
</dbReference>
<comment type="similarity">
    <text evidence="2">Belongs to the PqiA family.</text>
</comment>
<keyword evidence="10" id="KW-1185">Reference proteome</keyword>
<dbReference type="KEGG" id="cber:B5D82_05905"/>
<comment type="subcellular location">
    <subcellularLocation>
        <location evidence="1">Cell inner membrane</location>
        <topology evidence="1">Multi-pass membrane protein</topology>
    </subcellularLocation>
</comment>
<organism evidence="9 10">
    <name type="scientific">Cognaticolwellia beringensis</name>
    <dbReference type="NCBI Taxonomy" id="1967665"/>
    <lineage>
        <taxon>Bacteria</taxon>
        <taxon>Pseudomonadati</taxon>
        <taxon>Pseudomonadota</taxon>
        <taxon>Gammaproteobacteria</taxon>
        <taxon>Alteromonadales</taxon>
        <taxon>Colwelliaceae</taxon>
        <taxon>Cognaticolwellia</taxon>
    </lineage>
</organism>
<dbReference type="PANTHER" id="PTHR30462:SF3">
    <property type="entry name" value="INTERMEMBRANE TRANSPORT PROTEIN PQIA"/>
    <property type="match status" value="1"/>
</dbReference>